<dbReference type="InterPro" id="IPR023627">
    <property type="entry name" value="Rcmb_RecR"/>
</dbReference>
<dbReference type="InterPro" id="IPR034137">
    <property type="entry name" value="TOPRIM_RecR"/>
</dbReference>
<dbReference type="Gene3D" id="6.10.250.240">
    <property type="match status" value="1"/>
</dbReference>
<dbReference type="GO" id="GO:0008270">
    <property type="term" value="F:zinc ion binding"/>
    <property type="evidence" value="ECO:0007669"/>
    <property type="project" value="UniProtKB-KW"/>
</dbReference>
<evidence type="ECO:0000313" key="9">
    <source>
        <dbReference type="EMBL" id="PIV65143.1"/>
    </source>
</evidence>
<dbReference type="PANTHER" id="PTHR30446">
    <property type="entry name" value="RECOMBINATION PROTEIN RECR"/>
    <property type="match status" value="1"/>
</dbReference>
<keyword evidence="3 7" id="KW-0863">Zinc-finger</keyword>
<evidence type="ECO:0000256" key="1">
    <source>
        <dbReference type="ARBA" id="ARBA00022723"/>
    </source>
</evidence>
<keyword evidence="1 7" id="KW-0479">Metal-binding</keyword>
<dbReference type="GO" id="GO:0006310">
    <property type="term" value="P:DNA recombination"/>
    <property type="evidence" value="ECO:0007669"/>
    <property type="project" value="UniProtKB-UniRule"/>
</dbReference>
<dbReference type="Pfam" id="PF21176">
    <property type="entry name" value="RecR_HhH"/>
    <property type="match status" value="1"/>
</dbReference>
<name>A0A2M7EBN9_9BACT</name>
<dbReference type="CDD" id="cd01025">
    <property type="entry name" value="TOPRIM_recR"/>
    <property type="match status" value="1"/>
</dbReference>
<feature type="domain" description="Toprim" evidence="8">
    <location>
        <begin position="81"/>
        <end position="177"/>
    </location>
</feature>
<comment type="function">
    <text evidence="7">May play a role in DNA repair. It seems to be involved in an RecBC-independent recombinational process of DNA repair. It may act with RecF and RecO.</text>
</comment>
<dbReference type="Gene3D" id="3.40.1360.10">
    <property type="match status" value="1"/>
</dbReference>
<dbReference type="InterPro" id="IPR000093">
    <property type="entry name" value="DNA_Rcmb_RecR"/>
</dbReference>
<keyword evidence="4 7" id="KW-0862">Zinc</keyword>
<dbReference type="PROSITE" id="PS50880">
    <property type="entry name" value="TOPRIM"/>
    <property type="match status" value="1"/>
</dbReference>
<keyword evidence="2 7" id="KW-0227">DNA damage</keyword>
<dbReference type="Gene3D" id="1.10.8.420">
    <property type="entry name" value="RecR Domain 1"/>
    <property type="match status" value="1"/>
</dbReference>
<keyword evidence="5 7" id="KW-0233">DNA recombination</keyword>
<dbReference type="SUPFAM" id="SSF111304">
    <property type="entry name" value="Recombination protein RecR"/>
    <property type="match status" value="1"/>
</dbReference>
<proteinExistence type="inferred from homology"/>
<comment type="caution">
    <text evidence="7">Lacks conserved residue(s) required for the propagation of feature annotation.</text>
</comment>
<accession>A0A2M7EBN9</accession>
<dbReference type="InterPro" id="IPR006171">
    <property type="entry name" value="TOPRIM_dom"/>
</dbReference>
<reference evidence="10" key="1">
    <citation type="submission" date="2017-09" db="EMBL/GenBank/DDBJ databases">
        <title>Depth-based differentiation of microbial function through sediment-hosted aquifers and enrichment of novel symbionts in the deep terrestrial subsurface.</title>
        <authorList>
            <person name="Probst A.J."/>
            <person name="Ladd B."/>
            <person name="Jarett J.K."/>
            <person name="Geller-Mcgrath D.E."/>
            <person name="Sieber C.M.K."/>
            <person name="Emerson J.B."/>
            <person name="Anantharaman K."/>
            <person name="Thomas B.C."/>
            <person name="Malmstrom R."/>
            <person name="Stieglmeier M."/>
            <person name="Klingl A."/>
            <person name="Woyke T."/>
            <person name="Ryan C.M."/>
            <person name="Banfield J.F."/>
        </authorList>
    </citation>
    <scope>NUCLEOTIDE SEQUENCE [LARGE SCALE GENOMIC DNA]</scope>
</reference>
<dbReference type="SMART" id="SM00493">
    <property type="entry name" value="TOPRIM"/>
    <property type="match status" value="1"/>
</dbReference>
<dbReference type="NCBIfam" id="TIGR00615">
    <property type="entry name" value="recR"/>
    <property type="match status" value="1"/>
</dbReference>
<keyword evidence="6 7" id="KW-0234">DNA repair</keyword>
<dbReference type="Proteomes" id="UP000230766">
    <property type="component" value="Unassembled WGS sequence"/>
</dbReference>
<evidence type="ECO:0000256" key="3">
    <source>
        <dbReference type="ARBA" id="ARBA00022771"/>
    </source>
</evidence>
<evidence type="ECO:0000256" key="7">
    <source>
        <dbReference type="HAMAP-Rule" id="MF_00017"/>
    </source>
</evidence>
<dbReference type="EMBL" id="PETJ01000028">
    <property type="protein sequence ID" value="PIV65143.1"/>
    <property type="molecule type" value="Genomic_DNA"/>
</dbReference>
<dbReference type="GO" id="GO:0006281">
    <property type="term" value="P:DNA repair"/>
    <property type="evidence" value="ECO:0007669"/>
    <property type="project" value="UniProtKB-UniRule"/>
</dbReference>
<dbReference type="Pfam" id="PF13662">
    <property type="entry name" value="Toprim_4"/>
    <property type="match status" value="1"/>
</dbReference>
<gene>
    <name evidence="7" type="primary">recR</name>
    <name evidence="9" type="ORF">COS09_01115</name>
</gene>
<evidence type="ECO:0000256" key="6">
    <source>
        <dbReference type="ARBA" id="ARBA00023204"/>
    </source>
</evidence>
<comment type="similarity">
    <text evidence="7">Belongs to the RecR family.</text>
</comment>
<dbReference type="AlphaFoldDB" id="A0A2M7EBN9"/>
<comment type="caution">
    <text evidence="9">The sequence shown here is derived from an EMBL/GenBank/DDBJ whole genome shotgun (WGS) entry which is preliminary data.</text>
</comment>
<evidence type="ECO:0000256" key="5">
    <source>
        <dbReference type="ARBA" id="ARBA00023172"/>
    </source>
</evidence>
<dbReference type="Pfam" id="PF21175">
    <property type="entry name" value="RecR_C"/>
    <property type="match status" value="1"/>
</dbReference>
<dbReference type="HAMAP" id="MF_00017">
    <property type="entry name" value="RecR"/>
    <property type="match status" value="1"/>
</dbReference>
<sequence>MYSPTIQKLIDIFSKFPTVGPRTAARFVFYLLKKPKEEIENLISSINELKNNVKICKLCFNPFQGDGELCEICQKPSRDKSLLCLVEKETDLISIEKTKKYNGLYFILGGTVSALKRADIEKLRIKELEERIKNHPEIKEIILATNSTTEGQATALYLERLLKPLNKKITRLGRGLPVGAELEYADEETLSSALEGRK</sequence>
<evidence type="ECO:0000256" key="2">
    <source>
        <dbReference type="ARBA" id="ARBA00022763"/>
    </source>
</evidence>
<evidence type="ECO:0000256" key="4">
    <source>
        <dbReference type="ARBA" id="ARBA00022833"/>
    </source>
</evidence>
<dbReference type="GO" id="GO:0003677">
    <property type="term" value="F:DNA binding"/>
    <property type="evidence" value="ECO:0007669"/>
    <property type="project" value="UniProtKB-UniRule"/>
</dbReference>
<evidence type="ECO:0000259" key="8">
    <source>
        <dbReference type="PROSITE" id="PS50880"/>
    </source>
</evidence>
<protein>
    <recommendedName>
        <fullName evidence="7">Recombination protein RecR</fullName>
    </recommendedName>
</protein>
<evidence type="ECO:0000313" key="10">
    <source>
        <dbReference type="Proteomes" id="UP000230766"/>
    </source>
</evidence>
<dbReference type="PANTHER" id="PTHR30446:SF0">
    <property type="entry name" value="RECOMBINATION PROTEIN RECR"/>
    <property type="match status" value="1"/>
</dbReference>
<organism evidence="9 10">
    <name type="scientific">Candidatus Nealsonbacteria bacterium CG01_land_8_20_14_3_00_12</name>
    <dbReference type="NCBI Taxonomy" id="1974697"/>
    <lineage>
        <taxon>Bacteria</taxon>
        <taxon>Candidatus Nealsoniibacteriota</taxon>
    </lineage>
</organism>